<dbReference type="InterPro" id="IPR044876">
    <property type="entry name" value="HRDC_dom_sf"/>
</dbReference>
<feature type="domain" description="HRDC" evidence="4">
    <location>
        <begin position="580"/>
        <end position="661"/>
    </location>
</feature>
<dbReference type="InterPro" id="IPR002562">
    <property type="entry name" value="3'-5'_exonuclease_dom"/>
</dbReference>
<proteinExistence type="predicted"/>
<dbReference type="CDD" id="cd06141">
    <property type="entry name" value="WRN_exo"/>
    <property type="match status" value="1"/>
</dbReference>
<dbReference type="Pfam" id="PF00570">
    <property type="entry name" value="HRDC"/>
    <property type="match status" value="1"/>
</dbReference>
<evidence type="ECO:0000259" key="4">
    <source>
        <dbReference type="PROSITE" id="PS50967"/>
    </source>
</evidence>
<dbReference type="Proteomes" id="UP000758155">
    <property type="component" value="Unassembled WGS sequence"/>
</dbReference>
<evidence type="ECO:0000313" key="6">
    <source>
        <dbReference type="Proteomes" id="UP000758155"/>
    </source>
</evidence>
<keyword evidence="1" id="KW-0540">Nuclease</keyword>
<feature type="compositionally biased region" description="Polar residues" evidence="3">
    <location>
        <begin position="511"/>
        <end position="520"/>
    </location>
</feature>
<feature type="compositionally biased region" description="Basic residues" evidence="3">
    <location>
        <begin position="496"/>
        <end position="507"/>
    </location>
</feature>
<organism evidence="5 6">
    <name type="scientific">Didymella heteroderae</name>
    <dbReference type="NCBI Taxonomy" id="1769908"/>
    <lineage>
        <taxon>Eukaryota</taxon>
        <taxon>Fungi</taxon>
        <taxon>Dikarya</taxon>
        <taxon>Ascomycota</taxon>
        <taxon>Pezizomycotina</taxon>
        <taxon>Dothideomycetes</taxon>
        <taxon>Pleosporomycetidae</taxon>
        <taxon>Pleosporales</taxon>
        <taxon>Pleosporineae</taxon>
        <taxon>Didymellaceae</taxon>
        <taxon>Didymella</taxon>
    </lineage>
</organism>
<dbReference type="SUPFAM" id="SSF53098">
    <property type="entry name" value="Ribonuclease H-like"/>
    <property type="match status" value="1"/>
</dbReference>
<dbReference type="AlphaFoldDB" id="A0A9P5C5G6"/>
<dbReference type="SUPFAM" id="SSF47819">
    <property type="entry name" value="HRDC-like"/>
    <property type="match status" value="2"/>
</dbReference>
<dbReference type="InterPro" id="IPR012337">
    <property type="entry name" value="RNaseH-like_sf"/>
</dbReference>
<dbReference type="GO" id="GO:0005737">
    <property type="term" value="C:cytoplasm"/>
    <property type="evidence" value="ECO:0007669"/>
    <property type="project" value="TreeGrafter"/>
</dbReference>
<dbReference type="InterPro" id="IPR051132">
    <property type="entry name" value="3-5_Exonuclease_domain"/>
</dbReference>
<dbReference type="EMBL" id="SWKV01000005">
    <property type="protein sequence ID" value="KAF3045907.1"/>
    <property type="molecule type" value="Genomic_DNA"/>
</dbReference>
<dbReference type="GO" id="GO:0003676">
    <property type="term" value="F:nucleic acid binding"/>
    <property type="evidence" value="ECO:0007669"/>
    <property type="project" value="InterPro"/>
</dbReference>
<feature type="region of interest" description="Disordered" evidence="3">
    <location>
        <begin position="546"/>
        <end position="579"/>
    </location>
</feature>
<dbReference type="PROSITE" id="PS50967">
    <property type="entry name" value="HRDC"/>
    <property type="match status" value="1"/>
</dbReference>
<comment type="caution">
    <text evidence="5">The sequence shown here is derived from an EMBL/GenBank/DDBJ whole genome shotgun (WGS) entry which is preliminary data.</text>
</comment>
<dbReference type="Gene3D" id="3.30.420.10">
    <property type="entry name" value="Ribonuclease H-like superfamily/Ribonuclease H"/>
    <property type="match status" value="1"/>
</dbReference>
<dbReference type="InterPro" id="IPR002121">
    <property type="entry name" value="HRDC_dom"/>
</dbReference>
<keyword evidence="2" id="KW-0378">Hydrolase</keyword>
<evidence type="ECO:0000256" key="2">
    <source>
        <dbReference type="ARBA" id="ARBA00022801"/>
    </source>
</evidence>
<dbReference type="SMART" id="SM00474">
    <property type="entry name" value="35EXOc"/>
    <property type="match status" value="1"/>
</dbReference>
<dbReference type="GO" id="GO:0005634">
    <property type="term" value="C:nucleus"/>
    <property type="evidence" value="ECO:0007669"/>
    <property type="project" value="TreeGrafter"/>
</dbReference>
<dbReference type="InterPro" id="IPR036397">
    <property type="entry name" value="RNaseH_sf"/>
</dbReference>
<protein>
    <recommendedName>
        <fullName evidence="4">HRDC domain-containing protein</fullName>
    </recommendedName>
</protein>
<evidence type="ECO:0000256" key="3">
    <source>
        <dbReference type="SAM" id="MobiDB-lite"/>
    </source>
</evidence>
<dbReference type="GO" id="GO:0006139">
    <property type="term" value="P:nucleobase-containing compound metabolic process"/>
    <property type="evidence" value="ECO:0007669"/>
    <property type="project" value="InterPro"/>
</dbReference>
<feature type="compositionally biased region" description="Low complexity" evidence="3">
    <location>
        <begin position="485"/>
        <end position="495"/>
    </location>
</feature>
<evidence type="ECO:0000256" key="1">
    <source>
        <dbReference type="ARBA" id="ARBA00022722"/>
    </source>
</evidence>
<dbReference type="Gene3D" id="1.10.150.80">
    <property type="entry name" value="HRDC domain"/>
    <property type="match status" value="2"/>
</dbReference>
<reference evidence="5" key="1">
    <citation type="submission" date="2019-04" db="EMBL/GenBank/DDBJ databases">
        <title>Sequencing of skin fungus with MAO and IRED activity.</title>
        <authorList>
            <person name="Marsaioli A.J."/>
            <person name="Bonatto J.M.C."/>
            <person name="Reis Junior O."/>
        </authorList>
    </citation>
    <scope>NUCLEOTIDE SEQUENCE</scope>
    <source>
        <strain evidence="5">28M1</strain>
    </source>
</reference>
<evidence type="ECO:0000313" key="5">
    <source>
        <dbReference type="EMBL" id="KAF3045907.1"/>
    </source>
</evidence>
<dbReference type="OrthoDB" id="1920326at2759"/>
<dbReference type="InterPro" id="IPR010997">
    <property type="entry name" value="HRDC-like_sf"/>
</dbReference>
<dbReference type="Pfam" id="PF01612">
    <property type="entry name" value="DNA_pol_A_exo1"/>
    <property type="match status" value="1"/>
</dbReference>
<keyword evidence="6" id="KW-1185">Reference proteome</keyword>
<dbReference type="GO" id="GO:0000166">
    <property type="term" value="F:nucleotide binding"/>
    <property type="evidence" value="ECO:0007669"/>
    <property type="project" value="InterPro"/>
</dbReference>
<dbReference type="PANTHER" id="PTHR13620:SF104">
    <property type="entry name" value="EXONUCLEASE 3'-5' DOMAIN-CONTAINING PROTEIN 2"/>
    <property type="match status" value="1"/>
</dbReference>
<accession>A0A9P5C5G6</accession>
<gene>
    <name evidence="5" type="ORF">E8E12_006267</name>
</gene>
<dbReference type="GO" id="GO:0008408">
    <property type="term" value="F:3'-5' exonuclease activity"/>
    <property type="evidence" value="ECO:0007669"/>
    <property type="project" value="InterPro"/>
</dbReference>
<dbReference type="PANTHER" id="PTHR13620">
    <property type="entry name" value="3-5 EXONUCLEASE"/>
    <property type="match status" value="1"/>
</dbReference>
<name>A0A9P5C5G6_9PLEO</name>
<feature type="region of interest" description="Disordered" evidence="3">
    <location>
        <begin position="420"/>
        <end position="520"/>
    </location>
</feature>
<sequence length="661" mass="73411">MLTTDMSSFAITLAFNTPKRWWSHQLYRGPNDEQVKIQYSKTKVDSEILAKQFLNEKVVGFDMEWPWNDWKSDRLQNKIGLIQVATEEKIALFHIGLHAGKTSDDIIAPSLRKLIESPAIGKVGVGILNADFSRLRRYFKLQPKGAVELSHLHRLVTFGGRKPELVSTKMTSLAHQVEQHLGHPLYKGDVRTSNWSKPLSQEQIKYAAGDAYAGIMLYHCLNYKRLRMDPVPPMPIHAEKYLGFKLAGVGSLYLEPAEEGGHVMTSAFFFGVPTAIEDLSKSKKTGTASTAAKSKVKITPTTDTLAVTQAKVLRAKETDASHLYPTSLALYQELHEWRKNVGSRISDAILIRLAEQRPVAVETLLGVKGLGKITQKSHGKQIVAVIISFMTKNNMYLPESVVLASSGSAQAVSSDKVDKVLLSSTPTHSPRRTRKIRPSTPLSSPAFETALPPPRTPQLHTGLSFTLAGTKLTEDSNSDTDSDDSLPSLDFGLSPSKRRTSSQKRKRTDSPTKNVPCSSQKLREVVSTFRYYEEEPQIPMHRVSREVRRVTPKRSGSPMVRRVATSTPPTAPTPATEPLTPRSKIFHNKLTALSRLVATRRRTTADNIVSAATLEAIVRDPPRTHDQLRRIPGVESFFVACVDTDMDLLAKIQKFAPEAQT</sequence>
<feature type="compositionally biased region" description="Low complexity" evidence="3">
    <location>
        <begin position="564"/>
        <end position="579"/>
    </location>
</feature>